<dbReference type="InterPro" id="IPR004046">
    <property type="entry name" value="GST_C"/>
</dbReference>
<dbReference type="PROSITE" id="PS50404">
    <property type="entry name" value="GST_NTER"/>
    <property type="match status" value="1"/>
</dbReference>
<dbReference type="SUPFAM" id="SSF52833">
    <property type="entry name" value="Thioredoxin-like"/>
    <property type="match status" value="1"/>
</dbReference>
<dbReference type="SFLD" id="SFLDS00019">
    <property type="entry name" value="Glutathione_Transferase_(cytos"/>
    <property type="match status" value="1"/>
</dbReference>
<proteinExistence type="inferred from homology"/>
<dbReference type="Pfam" id="PF00043">
    <property type="entry name" value="GST_C"/>
    <property type="match status" value="1"/>
</dbReference>
<dbReference type="Proteomes" id="UP001150569">
    <property type="component" value="Unassembled WGS sequence"/>
</dbReference>
<dbReference type="InterPro" id="IPR040079">
    <property type="entry name" value="Glutathione_S-Trfase"/>
</dbReference>
<evidence type="ECO:0000259" key="3">
    <source>
        <dbReference type="PROSITE" id="PS50404"/>
    </source>
</evidence>
<dbReference type="CDD" id="cd03048">
    <property type="entry name" value="GST_N_Ure2p_like"/>
    <property type="match status" value="1"/>
</dbReference>
<evidence type="ECO:0000313" key="6">
    <source>
        <dbReference type="Proteomes" id="UP001150569"/>
    </source>
</evidence>
<dbReference type="EMBL" id="JANBPT010000188">
    <property type="protein sequence ID" value="KAJ1926108.1"/>
    <property type="molecule type" value="Genomic_DNA"/>
</dbReference>
<dbReference type="SUPFAM" id="SSF47616">
    <property type="entry name" value="GST C-terminal domain-like"/>
    <property type="match status" value="1"/>
</dbReference>
<accession>A0A9W8AEZ2</accession>
<feature type="domain" description="GST N-terminal" evidence="3">
    <location>
        <begin position="5"/>
        <end position="89"/>
    </location>
</feature>
<reference evidence="5" key="1">
    <citation type="submission" date="2022-07" db="EMBL/GenBank/DDBJ databases">
        <title>Phylogenomic reconstructions and comparative analyses of Kickxellomycotina fungi.</title>
        <authorList>
            <person name="Reynolds N.K."/>
            <person name="Stajich J.E."/>
            <person name="Barry K."/>
            <person name="Grigoriev I.V."/>
            <person name="Crous P."/>
            <person name="Smith M.E."/>
        </authorList>
    </citation>
    <scope>NUCLEOTIDE SEQUENCE</scope>
    <source>
        <strain evidence="5">RSA 861</strain>
    </source>
</reference>
<dbReference type="PROSITE" id="PS50405">
    <property type="entry name" value="GST_CTER"/>
    <property type="match status" value="1"/>
</dbReference>
<dbReference type="Gene3D" id="3.40.30.10">
    <property type="entry name" value="Glutaredoxin"/>
    <property type="match status" value="1"/>
</dbReference>
<dbReference type="InterPro" id="IPR010987">
    <property type="entry name" value="Glutathione-S-Trfase_C-like"/>
</dbReference>
<comment type="similarity">
    <text evidence="1 2">Belongs to the GST superfamily.</text>
</comment>
<dbReference type="InterPro" id="IPR036249">
    <property type="entry name" value="Thioredoxin-like_sf"/>
</dbReference>
<gene>
    <name evidence="5" type="primary">GST2_1</name>
    <name evidence="5" type="ORF">IWQ60_004084</name>
</gene>
<dbReference type="PANTHER" id="PTHR44051:SF8">
    <property type="entry name" value="GLUTATHIONE S-TRANSFERASE GSTA"/>
    <property type="match status" value="1"/>
</dbReference>
<evidence type="ECO:0000259" key="4">
    <source>
        <dbReference type="PROSITE" id="PS50405"/>
    </source>
</evidence>
<dbReference type="SFLD" id="SFLDG00358">
    <property type="entry name" value="Main_(cytGST)"/>
    <property type="match status" value="1"/>
</dbReference>
<evidence type="ECO:0000313" key="5">
    <source>
        <dbReference type="EMBL" id="KAJ1926108.1"/>
    </source>
</evidence>
<dbReference type="EC" id="2.5.1.18" evidence="5"/>
<feature type="domain" description="GST C-terminal" evidence="4">
    <location>
        <begin position="95"/>
        <end position="216"/>
    </location>
</feature>
<dbReference type="Pfam" id="PF02798">
    <property type="entry name" value="GST_N"/>
    <property type="match status" value="1"/>
</dbReference>
<dbReference type="OrthoDB" id="422574at2759"/>
<comment type="caution">
    <text evidence="5">The sequence shown here is derived from an EMBL/GenBank/DDBJ whole genome shotgun (WGS) entry which is preliminary data.</text>
</comment>
<sequence length="227" mass="26053">MPDTAPAVTLYTDATPNGKIASVGLELLHVPYRVHRLDLSTGVQKEDWFLKISPNGRIPAIVDHRHGDFSVFESGAILLWLVQNYDPDHTLWPIDHKAQSQVMQWVMFEMGGIGPMQGQADHFIRFDADWPGFEMERFMEETRRLYTVLDRQLQGRTYLVGDRLTIADVINFCWVICYKLIKVDLSDQPDLRAWMKRILAVPEVQKGLQVPPASASLQETIDSYERL</sequence>
<evidence type="ECO:0000256" key="1">
    <source>
        <dbReference type="ARBA" id="ARBA00007409"/>
    </source>
</evidence>
<dbReference type="InterPro" id="IPR004045">
    <property type="entry name" value="Glutathione_S-Trfase_N"/>
</dbReference>
<dbReference type="SFLD" id="SFLDG01151">
    <property type="entry name" value="Main.2:_Nu-like"/>
    <property type="match status" value="1"/>
</dbReference>
<organism evidence="5 6">
    <name type="scientific">Tieghemiomyces parasiticus</name>
    <dbReference type="NCBI Taxonomy" id="78921"/>
    <lineage>
        <taxon>Eukaryota</taxon>
        <taxon>Fungi</taxon>
        <taxon>Fungi incertae sedis</taxon>
        <taxon>Zoopagomycota</taxon>
        <taxon>Kickxellomycotina</taxon>
        <taxon>Dimargaritomycetes</taxon>
        <taxon>Dimargaritales</taxon>
        <taxon>Dimargaritaceae</taxon>
        <taxon>Tieghemiomyces</taxon>
    </lineage>
</organism>
<evidence type="ECO:0000256" key="2">
    <source>
        <dbReference type="RuleBase" id="RU003494"/>
    </source>
</evidence>
<dbReference type="Gene3D" id="1.20.1050.10">
    <property type="match status" value="1"/>
</dbReference>
<name>A0A9W8AEZ2_9FUNG</name>
<protein>
    <submittedName>
        <fullName evidence="5">Glutathione S-transferase 2</fullName>
        <ecNumber evidence="5">2.5.1.18</ecNumber>
    </submittedName>
</protein>
<dbReference type="GO" id="GO:0004364">
    <property type="term" value="F:glutathione transferase activity"/>
    <property type="evidence" value="ECO:0007669"/>
    <property type="project" value="UniProtKB-EC"/>
</dbReference>
<dbReference type="PANTHER" id="PTHR44051">
    <property type="entry name" value="GLUTATHIONE S-TRANSFERASE-RELATED"/>
    <property type="match status" value="1"/>
</dbReference>
<dbReference type="InterPro" id="IPR036282">
    <property type="entry name" value="Glutathione-S-Trfase_C_sf"/>
</dbReference>
<dbReference type="AlphaFoldDB" id="A0A9W8AEZ2"/>
<keyword evidence="5" id="KW-0808">Transferase</keyword>
<keyword evidence="6" id="KW-1185">Reference proteome</keyword>